<keyword evidence="5" id="KW-0378">Hydrolase</keyword>
<dbReference type="Gene3D" id="3.40.50.10810">
    <property type="entry name" value="Tandem AAA-ATPase domain"/>
    <property type="match status" value="3"/>
</dbReference>
<dbReference type="InterPro" id="IPR038718">
    <property type="entry name" value="SNF2-like_sf"/>
</dbReference>
<dbReference type="GO" id="GO:0004386">
    <property type="term" value="F:helicase activity"/>
    <property type="evidence" value="ECO:0007669"/>
    <property type="project" value="UniProtKB-KW"/>
</dbReference>
<feature type="compositionally biased region" description="Basic residues" evidence="11">
    <location>
        <begin position="669"/>
        <end position="684"/>
    </location>
</feature>
<keyword evidence="16" id="KW-1185">Reference proteome</keyword>
<dbReference type="InterPro" id="IPR001650">
    <property type="entry name" value="Helicase_C-like"/>
</dbReference>
<keyword evidence="6" id="KW-0347">Helicase</keyword>
<gene>
    <name evidence="15" type="ORF">ACHAWU_005003</name>
</gene>
<dbReference type="Gene3D" id="3.30.40.10">
    <property type="entry name" value="Zinc/RING finger domain, C3HC4 (zinc finger)"/>
    <property type="match status" value="1"/>
</dbReference>
<dbReference type="Gene3D" id="3.40.50.300">
    <property type="entry name" value="P-loop containing nucleotide triphosphate hydrolases"/>
    <property type="match status" value="1"/>
</dbReference>
<dbReference type="InterPro" id="IPR014001">
    <property type="entry name" value="Helicase_ATP-bd"/>
</dbReference>
<sequence>MSLCERGKRKLRSSGSDSSRSSSGSSSSRCTSSVNIITTTSFAMATSSSSSTTRSSNRNRTNSAGLSSSSSSSSSAVSSSAPVEVDNDVNIVTPSHASSSSSSSSSLHASTRGGNNQPDGNGGLNQPAPWIVEYSKTGRATCRSCDAKIVKGDVRIGHTPLFRGKPGYMVYRHLHCAIFSEEIQCAEDVVNYDVLEKEDYAKLVEQVRTSQTRIQEEYEELRPDELVQGCFHGEDDSMRSEQPRGLNATLLPFQVEGYSWMYHQEVKQGDVRGGILADEMGMGKTIQTIATILDHRPKLQHTEPGMKHPHTATDLKERQNEDSLWDKASYDWAAEMELLTVPKKFIRSSRGGAGGGARAGTLVVCPVIALTQWKTEIEKFTDDGSLTVCTYHGPDRASQTPRELMRKYDVVLTTYQVLEADFRKMTSPNRVECPNCGGKFKVSNFGQWNDSSLFSTQDSNTGNMYDQIDKLPIHLKYFCGDTAERTEAQSRQQRNSDRDGSSRKRGRRSRRTLEIDSDSDSDSGPQKMVMLKKKESIKLKTTSKVKTPAAKMSSKKGGSSTRKVSTVAVRNDAVSPRQRTQRRAALDAASHISRSAADWSTHDDDSDDDAASDSRPESSSEDEDSSDSSSSSDDSALERAREKQRQALEMSKAKRMRVTMQKEQTASKSKGKKVTMRKLKGKKKKFDDESTSSSDRPSGDDVDEDEVDEIDMDALVEKAMAGAKNSVLHSLCWWRIILDEAHFIKTRSSQTANAAFSLIGIHRWCLSGTPLQNRVGEFYSLVRFLRLDPMGYYYCRVKDCTCKSMHYRMHAGICECCGHGGIQHYSHFNKYILNPIQRDGYSGDGRRAMFLLKNEVLDKAMLRRTKESRAADMELPPRLVQIQPVRLHPVEEDFYSALYTQTKTSFDSFVDSGTLLNNYAHIFDLLIRMRQSVDHPYLVIHSKKGVAGQGELSRQVRDDCELCHEPPTDRVVSTCCTASFCRACIMEFMATSSAMSSSASLACPSCSGAFSIDLQSNADIEDDSSLNVALGAKSIDGPSSGVPSLKELPHVATGSILRRINLAEFATSSKIEALTRELVMMRQISPGSKAIVFSQFVNMLDLIRWRLHSDPYLEDIGLGCRALHGGMNVKARDDCLREFREDNNVRVLLMSLKAGGVALNLTCANHIFLMDPWWNPAAEMQAIDRTHRLGQYRPIRAVRFIAENTVEERILQLQEKKRLVFDGTVGRDAASLKMLTVDDMKSLFT</sequence>
<dbReference type="InterPro" id="IPR050628">
    <property type="entry name" value="SNF2_RAD54_helicase_TF"/>
</dbReference>
<dbReference type="PANTHER" id="PTHR45626">
    <property type="entry name" value="TRANSCRIPTION TERMINATION FACTOR 2-RELATED"/>
    <property type="match status" value="1"/>
</dbReference>
<keyword evidence="3" id="KW-0547">Nucleotide-binding</keyword>
<feature type="region of interest" description="Disordered" evidence="11">
    <location>
        <begin position="1"/>
        <end position="31"/>
    </location>
</feature>
<dbReference type="GO" id="GO:0008270">
    <property type="term" value="F:zinc ion binding"/>
    <property type="evidence" value="ECO:0007669"/>
    <property type="project" value="UniProtKB-KW"/>
</dbReference>
<dbReference type="SUPFAM" id="SSF57850">
    <property type="entry name" value="RING/U-box"/>
    <property type="match status" value="1"/>
</dbReference>
<dbReference type="InterPro" id="IPR036957">
    <property type="entry name" value="Znf_PARP_sf"/>
</dbReference>
<dbReference type="Pfam" id="PF00271">
    <property type="entry name" value="Helicase_C"/>
    <property type="match status" value="1"/>
</dbReference>
<evidence type="ECO:0008006" key="17">
    <source>
        <dbReference type="Google" id="ProtNLM"/>
    </source>
</evidence>
<evidence type="ECO:0000313" key="15">
    <source>
        <dbReference type="EMBL" id="KAL3758333.1"/>
    </source>
</evidence>
<proteinExistence type="predicted"/>
<dbReference type="Pfam" id="PF00645">
    <property type="entry name" value="zf-PARP"/>
    <property type="match status" value="1"/>
</dbReference>
<feature type="compositionally biased region" description="Low complexity" evidence="11">
    <location>
        <begin position="13"/>
        <end position="31"/>
    </location>
</feature>
<dbReference type="SMART" id="SM00490">
    <property type="entry name" value="HELICc"/>
    <property type="match status" value="1"/>
</dbReference>
<keyword evidence="9" id="KW-0539">Nucleus</keyword>
<dbReference type="InterPro" id="IPR013083">
    <property type="entry name" value="Znf_RING/FYVE/PHD"/>
</dbReference>
<dbReference type="GO" id="GO:0005524">
    <property type="term" value="F:ATP binding"/>
    <property type="evidence" value="ECO:0007669"/>
    <property type="project" value="UniProtKB-KW"/>
</dbReference>
<name>A0ABD3M641_9STRA</name>
<dbReference type="EMBL" id="JALLBG020000233">
    <property type="protein sequence ID" value="KAL3758333.1"/>
    <property type="molecule type" value="Genomic_DNA"/>
</dbReference>
<evidence type="ECO:0000259" key="14">
    <source>
        <dbReference type="PROSITE" id="PS51194"/>
    </source>
</evidence>
<feature type="compositionally biased region" description="Basic and acidic residues" evidence="11">
    <location>
        <begin position="636"/>
        <end position="646"/>
    </location>
</feature>
<feature type="compositionally biased region" description="Low complexity" evidence="11">
    <location>
        <begin position="95"/>
        <end position="110"/>
    </location>
</feature>
<comment type="subcellular location">
    <subcellularLocation>
        <location evidence="1">Nucleus</location>
    </subcellularLocation>
</comment>
<dbReference type="SUPFAM" id="SSF57716">
    <property type="entry name" value="Glucocorticoid receptor-like (DNA-binding domain)"/>
    <property type="match status" value="1"/>
</dbReference>
<dbReference type="Pfam" id="PF00176">
    <property type="entry name" value="SNF2-rel_dom"/>
    <property type="match status" value="2"/>
</dbReference>
<dbReference type="GO" id="GO:0016787">
    <property type="term" value="F:hydrolase activity"/>
    <property type="evidence" value="ECO:0007669"/>
    <property type="project" value="UniProtKB-KW"/>
</dbReference>
<evidence type="ECO:0000256" key="6">
    <source>
        <dbReference type="ARBA" id="ARBA00022806"/>
    </source>
</evidence>
<dbReference type="InterPro" id="IPR000330">
    <property type="entry name" value="SNF2_N"/>
</dbReference>
<reference evidence="15 16" key="1">
    <citation type="submission" date="2024-10" db="EMBL/GenBank/DDBJ databases">
        <title>Updated reference genomes for cyclostephanoid diatoms.</title>
        <authorList>
            <person name="Roberts W.R."/>
            <person name="Alverson A.J."/>
        </authorList>
    </citation>
    <scope>NUCLEOTIDE SEQUENCE [LARGE SCALE GENOMIC DNA]</scope>
    <source>
        <strain evidence="15 16">AJA232-27</strain>
    </source>
</reference>
<keyword evidence="2" id="KW-0479">Metal-binding</keyword>
<feature type="domain" description="Helicase C-terminal" evidence="14">
    <location>
        <begin position="1073"/>
        <end position="1232"/>
    </location>
</feature>
<evidence type="ECO:0000256" key="2">
    <source>
        <dbReference type="ARBA" id="ARBA00022723"/>
    </source>
</evidence>
<evidence type="ECO:0000256" key="1">
    <source>
        <dbReference type="ARBA" id="ARBA00004123"/>
    </source>
</evidence>
<accession>A0ABD3M641</accession>
<dbReference type="PROSITE" id="PS51194">
    <property type="entry name" value="HELICASE_CTER"/>
    <property type="match status" value="1"/>
</dbReference>
<dbReference type="SMART" id="SM01336">
    <property type="entry name" value="zf-PARP"/>
    <property type="match status" value="1"/>
</dbReference>
<comment type="caution">
    <text evidence="15">The sequence shown here is derived from an EMBL/GenBank/DDBJ whole genome shotgun (WGS) entry which is preliminary data.</text>
</comment>
<dbReference type="InterPro" id="IPR027417">
    <property type="entry name" value="P-loop_NTPase"/>
</dbReference>
<evidence type="ECO:0000256" key="10">
    <source>
        <dbReference type="PROSITE-ProRule" id="PRU00175"/>
    </source>
</evidence>
<feature type="compositionally biased region" description="Basic and acidic residues" evidence="11">
    <location>
        <begin position="485"/>
        <end position="502"/>
    </location>
</feature>
<dbReference type="InterPro" id="IPR001841">
    <property type="entry name" value="Znf_RING"/>
</dbReference>
<feature type="domain" description="PARP-type" evidence="12">
    <location>
        <begin position="130"/>
        <end position="211"/>
    </location>
</feature>
<evidence type="ECO:0000256" key="4">
    <source>
        <dbReference type="ARBA" id="ARBA00022771"/>
    </source>
</evidence>
<keyword evidence="4 10" id="KW-0863">Zinc-finger</keyword>
<evidence type="ECO:0000256" key="8">
    <source>
        <dbReference type="ARBA" id="ARBA00022840"/>
    </source>
</evidence>
<evidence type="ECO:0000259" key="12">
    <source>
        <dbReference type="PROSITE" id="PS50064"/>
    </source>
</evidence>
<dbReference type="Proteomes" id="UP001530293">
    <property type="component" value="Unassembled WGS sequence"/>
</dbReference>
<dbReference type="PROSITE" id="PS50064">
    <property type="entry name" value="ZF_PARP_2"/>
    <property type="match status" value="1"/>
</dbReference>
<dbReference type="SUPFAM" id="SSF52540">
    <property type="entry name" value="P-loop containing nucleoside triphosphate hydrolases"/>
    <property type="match status" value="3"/>
</dbReference>
<evidence type="ECO:0000313" key="16">
    <source>
        <dbReference type="Proteomes" id="UP001530293"/>
    </source>
</evidence>
<dbReference type="Gene3D" id="3.30.1740.10">
    <property type="entry name" value="Zinc finger, PARP-type"/>
    <property type="match status" value="1"/>
</dbReference>
<feature type="compositionally biased region" description="Low complexity" evidence="11">
    <location>
        <begin position="44"/>
        <end position="81"/>
    </location>
</feature>
<evidence type="ECO:0000259" key="13">
    <source>
        <dbReference type="PROSITE" id="PS50089"/>
    </source>
</evidence>
<dbReference type="PANTHER" id="PTHR45626:SF12">
    <property type="entry name" value="DNA REPAIR PROTEIN RAD16"/>
    <property type="match status" value="1"/>
</dbReference>
<feature type="region of interest" description="Disordered" evidence="11">
    <location>
        <begin position="485"/>
        <end position="705"/>
    </location>
</feature>
<feature type="domain" description="RING-type" evidence="13">
    <location>
        <begin position="960"/>
        <end position="1007"/>
    </location>
</feature>
<dbReference type="PROSITE" id="PS50089">
    <property type="entry name" value="ZF_RING_2"/>
    <property type="match status" value="1"/>
</dbReference>
<dbReference type="AlphaFoldDB" id="A0ABD3M641"/>
<organism evidence="15 16">
    <name type="scientific">Discostella pseudostelligera</name>
    <dbReference type="NCBI Taxonomy" id="259834"/>
    <lineage>
        <taxon>Eukaryota</taxon>
        <taxon>Sar</taxon>
        <taxon>Stramenopiles</taxon>
        <taxon>Ochrophyta</taxon>
        <taxon>Bacillariophyta</taxon>
        <taxon>Coscinodiscophyceae</taxon>
        <taxon>Thalassiosirophycidae</taxon>
        <taxon>Stephanodiscales</taxon>
        <taxon>Stephanodiscaceae</taxon>
        <taxon>Discostella</taxon>
    </lineage>
</organism>
<evidence type="ECO:0000256" key="11">
    <source>
        <dbReference type="SAM" id="MobiDB-lite"/>
    </source>
</evidence>
<dbReference type="SMART" id="SM00487">
    <property type="entry name" value="DEXDc"/>
    <property type="match status" value="1"/>
</dbReference>
<keyword evidence="7" id="KW-0862">Zinc</keyword>
<evidence type="ECO:0000256" key="3">
    <source>
        <dbReference type="ARBA" id="ARBA00022741"/>
    </source>
</evidence>
<keyword evidence="8" id="KW-0067">ATP-binding</keyword>
<dbReference type="CDD" id="cd18793">
    <property type="entry name" value="SF2_C_SNF"/>
    <property type="match status" value="1"/>
</dbReference>
<feature type="region of interest" description="Disordered" evidence="11">
    <location>
        <begin position="44"/>
        <end position="129"/>
    </location>
</feature>
<evidence type="ECO:0000256" key="5">
    <source>
        <dbReference type="ARBA" id="ARBA00022801"/>
    </source>
</evidence>
<protein>
    <recommendedName>
        <fullName evidence="17">DNA repair protein RAD16</fullName>
    </recommendedName>
</protein>
<evidence type="ECO:0000256" key="9">
    <source>
        <dbReference type="ARBA" id="ARBA00023242"/>
    </source>
</evidence>
<dbReference type="InterPro" id="IPR049730">
    <property type="entry name" value="SNF2/RAD54-like_C"/>
</dbReference>
<evidence type="ECO:0000256" key="7">
    <source>
        <dbReference type="ARBA" id="ARBA00022833"/>
    </source>
</evidence>
<dbReference type="InterPro" id="IPR001510">
    <property type="entry name" value="Znf_PARP"/>
</dbReference>
<dbReference type="GO" id="GO:0005634">
    <property type="term" value="C:nucleus"/>
    <property type="evidence" value="ECO:0007669"/>
    <property type="project" value="UniProtKB-SubCell"/>
</dbReference>